<reference evidence="1" key="1">
    <citation type="journal article" date="2023" name="GigaByte">
        <title>Genome assembly of the bearded iris, Iris pallida Lam.</title>
        <authorList>
            <person name="Bruccoleri R.E."/>
            <person name="Oakeley E.J."/>
            <person name="Faust A.M.E."/>
            <person name="Altorfer M."/>
            <person name="Dessus-Babus S."/>
            <person name="Burckhardt D."/>
            <person name="Oertli M."/>
            <person name="Naumann U."/>
            <person name="Petersen F."/>
            <person name="Wong J."/>
        </authorList>
    </citation>
    <scope>NUCLEOTIDE SEQUENCE</scope>
    <source>
        <strain evidence="1">GSM-AAB239-AS_SAM_17_03QT</strain>
    </source>
</reference>
<gene>
    <name evidence="1" type="ORF">M6B38_245675</name>
</gene>
<keyword evidence="2" id="KW-1185">Reference proteome</keyword>
<dbReference type="Proteomes" id="UP001140949">
    <property type="component" value="Unassembled WGS sequence"/>
</dbReference>
<reference evidence="1" key="2">
    <citation type="submission" date="2023-04" db="EMBL/GenBank/DDBJ databases">
        <authorList>
            <person name="Bruccoleri R.E."/>
            <person name="Oakeley E.J."/>
            <person name="Faust A.-M."/>
            <person name="Dessus-Babus S."/>
            <person name="Altorfer M."/>
            <person name="Burckhardt D."/>
            <person name="Oertli M."/>
            <person name="Naumann U."/>
            <person name="Petersen F."/>
            <person name="Wong J."/>
        </authorList>
    </citation>
    <scope>NUCLEOTIDE SEQUENCE</scope>
    <source>
        <strain evidence="1">GSM-AAB239-AS_SAM_17_03QT</strain>
        <tissue evidence="1">Leaf</tissue>
    </source>
</reference>
<organism evidence="1 2">
    <name type="scientific">Iris pallida</name>
    <name type="common">Sweet iris</name>
    <dbReference type="NCBI Taxonomy" id="29817"/>
    <lineage>
        <taxon>Eukaryota</taxon>
        <taxon>Viridiplantae</taxon>
        <taxon>Streptophyta</taxon>
        <taxon>Embryophyta</taxon>
        <taxon>Tracheophyta</taxon>
        <taxon>Spermatophyta</taxon>
        <taxon>Magnoliopsida</taxon>
        <taxon>Liliopsida</taxon>
        <taxon>Asparagales</taxon>
        <taxon>Iridaceae</taxon>
        <taxon>Iridoideae</taxon>
        <taxon>Irideae</taxon>
        <taxon>Iris</taxon>
    </lineage>
</organism>
<dbReference type="EMBL" id="JANAVB010044620">
    <property type="protein sequence ID" value="KAJ6791131.1"/>
    <property type="molecule type" value="Genomic_DNA"/>
</dbReference>
<sequence>MTRSQKLYYGTENGCICVLGVGLGDTRNGLEMGYGIVSCQTRMEGVNVIV</sequence>
<protein>
    <submittedName>
        <fullName evidence="1">Uncharacterized protein</fullName>
    </submittedName>
</protein>
<dbReference type="AlphaFoldDB" id="A0AAX6DHA7"/>
<evidence type="ECO:0000313" key="2">
    <source>
        <dbReference type="Proteomes" id="UP001140949"/>
    </source>
</evidence>
<evidence type="ECO:0000313" key="1">
    <source>
        <dbReference type="EMBL" id="KAJ6791131.1"/>
    </source>
</evidence>
<comment type="caution">
    <text evidence="1">The sequence shown here is derived from an EMBL/GenBank/DDBJ whole genome shotgun (WGS) entry which is preliminary data.</text>
</comment>
<accession>A0AAX6DHA7</accession>
<proteinExistence type="predicted"/>
<name>A0AAX6DHA7_IRIPA</name>